<protein>
    <submittedName>
        <fullName evidence="1">Uncharacterized protein</fullName>
    </submittedName>
</protein>
<proteinExistence type="predicted"/>
<accession>X1E8D7</accession>
<dbReference type="AlphaFoldDB" id="X1E8D7"/>
<comment type="caution">
    <text evidence="1">The sequence shown here is derived from an EMBL/GenBank/DDBJ whole genome shotgun (WGS) entry which is preliminary data.</text>
</comment>
<dbReference type="EMBL" id="BARU01001134">
    <property type="protein sequence ID" value="GAH29526.1"/>
    <property type="molecule type" value="Genomic_DNA"/>
</dbReference>
<sequence length="167" mass="19890">MKENLQAKLWQIRMEKDGETTRLYVVSIHKPMLVFESYFGRLRRRFEIAPSKKQDPPVFYLLAGEKAEVERATDMHGFKLKAITEKYIILEVKNPENKNLYEISLFNPRLRGFWRREYVFSKDKREAASFAQQFKENYHIDIKKASKIDGCRVEAVEKDRIILTRQA</sequence>
<reference evidence="1" key="1">
    <citation type="journal article" date="2014" name="Front. Microbiol.">
        <title>High frequency of phylogenetically diverse reductive dehalogenase-homologous genes in deep subseafloor sedimentary metagenomes.</title>
        <authorList>
            <person name="Kawai M."/>
            <person name="Futagami T."/>
            <person name="Toyoda A."/>
            <person name="Takaki Y."/>
            <person name="Nishi S."/>
            <person name="Hori S."/>
            <person name="Arai W."/>
            <person name="Tsubouchi T."/>
            <person name="Morono Y."/>
            <person name="Uchiyama I."/>
            <person name="Ito T."/>
            <person name="Fujiyama A."/>
            <person name="Inagaki F."/>
            <person name="Takami H."/>
        </authorList>
    </citation>
    <scope>NUCLEOTIDE SEQUENCE</scope>
    <source>
        <strain evidence="1">Expedition CK06-06</strain>
    </source>
</reference>
<name>X1E8D7_9ZZZZ</name>
<organism evidence="1">
    <name type="scientific">marine sediment metagenome</name>
    <dbReference type="NCBI Taxonomy" id="412755"/>
    <lineage>
        <taxon>unclassified sequences</taxon>
        <taxon>metagenomes</taxon>
        <taxon>ecological metagenomes</taxon>
    </lineage>
</organism>
<gene>
    <name evidence="1" type="ORF">S03H2_03148</name>
</gene>
<evidence type="ECO:0000313" key="1">
    <source>
        <dbReference type="EMBL" id="GAH29526.1"/>
    </source>
</evidence>